<dbReference type="Proteomes" id="UP000658320">
    <property type="component" value="Unassembled WGS sequence"/>
</dbReference>
<protein>
    <submittedName>
        <fullName evidence="2">Uncharacterized protein</fullName>
    </submittedName>
</protein>
<accession>A0A918C1D4</accession>
<sequence length="52" mass="5582">MNTRHPTTDARPTDTPAPRDSVAPRATTVRSVTVVPLADKAARQALAEEADR</sequence>
<feature type="compositionally biased region" description="Basic and acidic residues" evidence="1">
    <location>
        <begin position="1"/>
        <end position="12"/>
    </location>
</feature>
<dbReference type="EMBL" id="BMSX01000003">
    <property type="protein sequence ID" value="GGR00748.1"/>
    <property type="molecule type" value="Genomic_DNA"/>
</dbReference>
<reference evidence="2" key="1">
    <citation type="journal article" date="2014" name="Int. J. Syst. Evol. Microbiol.">
        <title>Complete genome sequence of Corynebacterium casei LMG S-19264T (=DSM 44701T), isolated from a smear-ripened cheese.</title>
        <authorList>
            <consortium name="US DOE Joint Genome Institute (JGI-PGF)"/>
            <person name="Walter F."/>
            <person name="Albersmeier A."/>
            <person name="Kalinowski J."/>
            <person name="Ruckert C."/>
        </authorList>
    </citation>
    <scope>NUCLEOTIDE SEQUENCE</scope>
    <source>
        <strain evidence="2">JCM 4346</strain>
    </source>
</reference>
<organism evidence="2 3">
    <name type="scientific">Streptomyces aurantiogriseus</name>
    <dbReference type="NCBI Taxonomy" id="66870"/>
    <lineage>
        <taxon>Bacteria</taxon>
        <taxon>Bacillati</taxon>
        <taxon>Actinomycetota</taxon>
        <taxon>Actinomycetes</taxon>
        <taxon>Kitasatosporales</taxon>
        <taxon>Streptomycetaceae</taxon>
        <taxon>Streptomyces</taxon>
    </lineage>
</organism>
<comment type="caution">
    <text evidence="2">The sequence shown here is derived from an EMBL/GenBank/DDBJ whole genome shotgun (WGS) entry which is preliminary data.</text>
</comment>
<gene>
    <name evidence="2" type="ORF">GCM10010251_15230</name>
</gene>
<proteinExistence type="predicted"/>
<evidence type="ECO:0000313" key="3">
    <source>
        <dbReference type="Proteomes" id="UP000658320"/>
    </source>
</evidence>
<dbReference type="AlphaFoldDB" id="A0A918C1D4"/>
<keyword evidence="3" id="KW-1185">Reference proteome</keyword>
<evidence type="ECO:0000256" key="1">
    <source>
        <dbReference type="SAM" id="MobiDB-lite"/>
    </source>
</evidence>
<reference evidence="2" key="2">
    <citation type="submission" date="2020-09" db="EMBL/GenBank/DDBJ databases">
        <authorList>
            <person name="Sun Q."/>
            <person name="Ohkuma M."/>
        </authorList>
    </citation>
    <scope>NUCLEOTIDE SEQUENCE</scope>
    <source>
        <strain evidence="2">JCM 4346</strain>
    </source>
</reference>
<dbReference type="RefSeq" id="WP_189933596.1">
    <property type="nucleotide sequence ID" value="NZ_BMSX01000003.1"/>
</dbReference>
<feature type="region of interest" description="Disordered" evidence="1">
    <location>
        <begin position="1"/>
        <end position="28"/>
    </location>
</feature>
<evidence type="ECO:0000313" key="2">
    <source>
        <dbReference type="EMBL" id="GGR00748.1"/>
    </source>
</evidence>
<name>A0A918C1D4_9ACTN</name>